<feature type="region of interest" description="Disordered" evidence="3">
    <location>
        <begin position="256"/>
        <end position="312"/>
    </location>
</feature>
<gene>
    <name evidence="5" type="ORF">J0911_08040</name>
</gene>
<dbReference type="InterPro" id="IPR007392">
    <property type="entry name" value="GD_AH_second"/>
</dbReference>
<keyword evidence="6" id="KW-1185">Reference proteome</keyword>
<dbReference type="InterPro" id="IPR013974">
    <property type="entry name" value="SAF"/>
</dbReference>
<dbReference type="PANTHER" id="PTHR30536">
    <property type="entry name" value="ALTRONATE/GALACTARATE DEHYDRATASE"/>
    <property type="match status" value="1"/>
</dbReference>
<accession>A0ABS3I7J6</accession>
<evidence type="ECO:0000256" key="1">
    <source>
        <dbReference type="ARBA" id="ARBA00010986"/>
    </source>
</evidence>
<name>A0ABS3I7J6_9MICO</name>
<dbReference type="InterPro" id="IPR044144">
    <property type="entry name" value="SAF_UxaA/GarD"/>
</dbReference>
<dbReference type="EMBL" id="JAFMPK010000030">
    <property type="protein sequence ID" value="MBO0608981.1"/>
    <property type="molecule type" value="Genomic_DNA"/>
</dbReference>
<evidence type="ECO:0000256" key="3">
    <source>
        <dbReference type="SAM" id="MobiDB-lite"/>
    </source>
</evidence>
<reference evidence="6" key="1">
    <citation type="submission" date="2023-07" db="EMBL/GenBank/DDBJ databases">
        <title>Myceligenerans salitolerans sp. nov., a halotolerant actinomycete isolated from a salt lake in Xinjiang, China.</title>
        <authorList>
            <person name="Guan T."/>
        </authorList>
    </citation>
    <scope>NUCLEOTIDE SEQUENCE [LARGE SCALE GENOMIC DNA]</scope>
    <source>
        <strain evidence="6">XHU 5031</strain>
    </source>
</reference>
<dbReference type="RefSeq" id="WP_207274936.1">
    <property type="nucleotide sequence ID" value="NZ_JAFMPK010000030.1"/>
</dbReference>
<dbReference type="PANTHER" id="PTHR30536:SF5">
    <property type="entry name" value="ALTRONATE DEHYDRATASE"/>
    <property type="match status" value="1"/>
</dbReference>
<proteinExistence type="inferred from homology"/>
<evidence type="ECO:0000313" key="6">
    <source>
        <dbReference type="Proteomes" id="UP000664617"/>
    </source>
</evidence>
<dbReference type="Gene3D" id="2.30.130.110">
    <property type="match status" value="1"/>
</dbReference>
<dbReference type="Proteomes" id="UP000664617">
    <property type="component" value="Unassembled WGS sequence"/>
</dbReference>
<dbReference type="CDD" id="cd11613">
    <property type="entry name" value="SAF_AH_GD"/>
    <property type="match status" value="1"/>
</dbReference>
<dbReference type="Pfam" id="PF20629">
    <property type="entry name" value="GD_AH_C"/>
    <property type="match status" value="1"/>
</dbReference>
<comment type="similarity">
    <text evidence="1">Belongs to the UxaA family.</text>
</comment>
<dbReference type="Pfam" id="PF08666">
    <property type="entry name" value="SAF"/>
    <property type="match status" value="1"/>
</dbReference>
<protein>
    <submittedName>
        <fullName evidence="5">Altronate dehydratase</fullName>
    </submittedName>
</protein>
<dbReference type="InterPro" id="IPR052172">
    <property type="entry name" value="UxaA_altronate/galactarate_dh"/>
</dbReference>
<comment type="caution">
    <text evidence="5">The sequence shown here is derived from an EMBL/GenBank/DDBJ whole genome shotgun (WGS) entry which is preliminary data.</text>
</comment>
<dbReference type="SMART" id="SM00858">
    <property type="entry name" value="SAF"/>
    <property type="match status" value="1"/>
</dbReference>
<sequence length="614" mass="62358">MGVDVLVLNGEDDVGIALRDLAPGEAVSGGRDVVTVGPRPVPRGHKIALSDVGRRAPVRKYGQVIGVATADIVPGDHVHAHNLAFDDEAARALRRTGPTTSDDGGNGPDRPAASGQGGRRSAAGIATTSVTDSDDAARPTFRGYRRADGRVGTRNYLAILTSVNCSATTARMIADQFRGAALDEFPNVDGVIALTHTSGCGMVPESEGGRMLLRTLRGHAAHPNVSGLLVLGLGCEMVPGAALSARSGRSVDLGMPAIGAPGLTSGPTGEPAGADETAGPAPSSDTSRPPSSDAGADTNGTPSSGTDAVAGSVTGVDPGLLASIPADTVVRSLTIQESGGVRATVRAGVAAVREMLPRVNARQREECDVSELVLGLECGGSDGYSGVTANPALGWASDRLVALGGASVLAETPEVYGAEHLLTARATEPAVARKLLDRIDWWRDYVAAGGGTLDNNPSPGNKAGGLTTILEKSLGAVAKGGTAPLSAVYEYAEPVAPRAGLTFMDTPGYDPVSVTGMVAGGANVVVFTTGRGSVFGCRPTPSIKVATNTPMYSAMAEDMDVNAGVIVDGTASLEDVGRQIFDLVLAVASGEHTVSEDLEIGAEEFIPWHVGAVT</sequence>
<feature type="compositionally biased region" description="Low complexity" evidence="3">
    <location>
        <begin position="280"/>
        <end position="294"/>
    </location>
</feature>
<evidence type="ECO:0000259" key="4">
    <source>
        <dbReference type="SMART" id="SM00858"/>
    </source>
</evidence>
<dbReference type="InterPro" id="IPR048332">
    <property type="entry name" value="GD_AH_C"/>
</dbReference>
<feature type="domain" description="SAF" evidence="4">
    <location>
        <begin position="12"/>
        <end position="84"/>
    </location>
</feature>
<evidence type="ECO:0000313" key="5">
    <source>
        <dbReference type="EMBL" id="MBO0608981.1"/>
    </source>
</evidence>
<evidence type="ECO:0000256" key="2">
    <source>
        <dbReference type="ARBA" id="ARBA00023239"/>
    </source>
</evidence>
<dbReference type="Pfam" id="PF04295">
    <property type="entry name" value="GD_AH_second"/>
    <property type="match status" value="1"/>
</dbReference>
<organism evidence="5 6">
    <name type="scientific">Myceligenerans salitolerans</name>
    <dbReference type="NCBI Taxonomy" id="1230528"/>
    <lineage>
        <taxon>Bacteria</taxon>
        <taxon>Bacillati</taxon>
        <taxon>Actinomycetota</taxon>
        <taxon>Actinomycetes</taxon>
        <taxon>Micrococcales</taxon>
        <taxon>Promicromonosporaceae</taxon>
        <taxon>Myceligenerans</taxon>
    </lineage>
</organism>
<feature type="region of interest" description="Disordered" evidence="3">
    <location>
        <begin position="95"/>
        <end position="141"/>
    </location>
</feature>
<keyword evidence="2" id="KW-0456">Lyase</keyword>